<dbReference type="PROSITE" id="PS50175">
    <property type="entry name" value="ASP_PROT_RETROV"/>
    <property type="match status" value="1"/>
</dbReference>
<evidence type="ECO:0000256" key="10">
    <source>
        <dbReference type="ARBA" id="ARBA00022884"/>
    </source>
</evidence>
<dbReference type="Gene3D" id="1.10.340.70">
    <property type="match status" value="1"/>
</dbReference>
<dbReference type="InterPro" id="IPR043128">
    <property type="entry name" value="Rev_trsase/Diguanyl_cyclase"/>
</dbReference>
<evidence type="ECO:0000256" key="3">
    <source>
        <dbReference type="ARBA" id="ARBA00022679"/>
    </source>
</evidence>
<feature type="compositionally biased region" description="Basic and acidic residues" evidence="16">
    <location>
        <begin position="2796"/>
        <end position="2811"/>
    </location>
</feature>
<dbReference type="InterPro" id="IPR041577">
    <property type="entry name" value="RT_RNaseH_2"/>
</dbReference>
<evidence type="ECO:0000259" key="17">
    <source>
        <dbReference type="PROSITE" id="PS50158"/>
    </source>
</evidence>
<dbReference type="InterPro" id="IPR021109">
    <property type="entry name" value="Peptidase_aspartic_dom_sf"/>
</dbReference>
<feature type="compositionally biased region" description="Basic and acidic residues" evidence="16">
    <location>
        <begin position="300"/>
        <end position="309"/>
    </location>
</feature>
<evidence type="ECO:0000313" key="22">
    <source>
        <dbReference type="Proteomes" id="UP001235939"/>
    </source>
</evidence>
<evidence type="ECO:0000313" key="21">
    <source>
        <dbReference type="EMBL" id="UYV77615.1"/>
    </source>
</evidence>
<dbReference type="InterPro" id="IPR005162">
    <property type="entry name" value="Retrotrans_gag_dom"/>
</dbReference>
<evidence type="ECO:0000256" key="4">
    <source>
        <dbReference type="ARBA" id="ARBA00022695"/>
    </source>
</evidence>
<dbReference type="InterPro" id="IPR001969">
    <property type="entry name" value="Aspartic_peptidase_AS"/>
</dbReference>
<keyword evidence="22" id="KW-1185">Reference proteome</keyword>
<keyword evidence="12" id="KW-0695">RNA-directed DNA polymerase</keyword>
<proteinExistence type="predicted"/>
<keyword evidence="11" id="KW-0229">DNA integration</keyword>
<dbReference type="CDD" id="cd09274">
    <property type="entry name" value="RNase_HI_RT_Ty3"/>
    <property type="match status" value="2"/>
</dbReference>
<feature type="region of interest" description="Disordered" evidence="16">
    <location>
        <begin position="1"/>
        <end position="36"/>
    </location>
</feature>
<dbReference type="Pfam" id="PF17921">
    <property type="entry name" value="Integrase_H2C2"/>
    <property type="match status" value="1"/>
</dbReference>
<evidence type="ECO:0000256" key="2">
    <source>
        <dbReference type="ARBA" id="ARBA00022670"/>
    </source>
</evidence>
<evidence type="ECO:0000256" key="5">
    <source>
        <dbReference type="ARBA" id="ARBA00022722"/>
    </source>
</evidence>
<evidence type="ECO:0000256" key="9">
    <source>
        <dbReference type="ARBA" id="ARBA00022842"/>
    </source>
</evidence>
<feature type="region of interest" description="Disordered" evidence="16">
    <location>
        <begin position="210"/>
        <end position="309"/>
    </location>
</feature>
<gene>
    <name evidence="21" type="ORF">LAZ67_15001732</name>
</gene>
<dbReference type="CDD" id="cd00303">
    <property type="entry name" value="retropepsin_like"/>
    <property type="match status" value="1"/>
</dbReference>
<dbReference type="PANTHER" id="PTHR37984:SF5">
    <property type="entry name" value="PROTEIN NYNRIN-LIKE"/>
    <property type="match status" value="1"/>
</dbReference>
<evidence type="ECO:0000256" key="7">
    <source>
        <dbReference type="ARBA" id="ARBA00022759"/>
    </source>
</evidence>
<feature type="domain" description="Peptidase A2" evidence="18">
    <location>
        <begin position="369"/>
        <end position="446"/>
    </location>
</feature>
<organism evidence="21 22">
    <name type="scientific">Cordylochernes scorpioides</name>
    <dbReference type="NCBI Taxonomy" id="51811"/>
    <lineage>
        <taxon>Eukaryota</taxon>
        <taxon>Metazoa</taxon>
        <taxon>Ecdysozoa</taxon>
        <taxon>Arthropoda</taxon>
        <taxon>Chelicerata</taxon>
        <taxon>Arachnida</taxon>
        <taxon>Pseudoscorpiones</taxon>
        <taxon>Cheliferoidea</taxon>
        <taxon>Chernetidae</taxon>
        <taxon>Cordylochernes</taxon>
    </lineage>
</organism>
<dbReference type="SUPFAM" id="SSF53098">
    <property type="entry name" value="Ribonuclease H-like"/>
    <property type="match status" value="2"/>
</dbReference>
<keyword evidence="13" id="KW-0238">DNA-binding</keyword>
<keyword evidence="3" id="KW-0808">Transferase</keyword>
<keyword evidence="6" id="KW-0064">Aspartyl protease</keyword>
<dbReference type="EMBL" id="CP092877">
    <property type="protein sequence ID" value="UYV77615.1"/>
    <property type="molecule type" value="Genomic_DNA"/>
</dbReference>
<keyword evidence="10" id="KW-0694">RNA-binding</keyword>
<dbReference type="PROSITE" id="PS50158">
    <property type="entry name" value="ZF_CCHC"/>
    <property type="match status" value="1"/>
</dbReference>
<evidence type="ECO:0000256" key="13">
    <source>
        <dbReference type="ARBA" id="ARBA00023125"/>
    </source>
</evidence>
<feature type="region of interest" description="Disordered" evidence="16">
    <location>
        <begin position="2718"/>
        <end position="2831"/>
    </location>
</feature>
<dbReference type="SUPFAM" id="SSF57756">
    <property type="entry name" value="Retrovirus zinc finger-like domains"/>
    <property type="match status" value="1"/>
</dbReference>
<feature type="domain" description="Integrase catalytic" evidence="20">
    <location>
        <begin position="2496"/>
        <end position="2667"/>
    </location>
</feature>
<keyword evidence="15" id="KW-0479">Metal-binding</keyword>
<dbReference type="InterPro" id="IPR054465">
    <property type="entry name" value="Integrase_p58-like_C"/>
</dbReference>
<dbReference type="InterPro" id="IPR041588">
    <property type="entry name" value="Integrase_H2C2"/>
</dbReference>
<name>A0ABY6LD41_9ARAC</name>
<dbReference type="InterPro" id="IPR012337">
    <property type="entry name" value="RNaseH-like_sf"/>
</dbReference>
<dbReference type="Pfam" id="PF17919">
    <property type="entry name" value="RT_RNaseH_2"/>
    <property type="match status" value="1"/>
</dbReference>
<keyword evidence="7" id="KW-0255">Endonuclease</keyword>
<dbReference type="Gene3D" id="2.40.70.10">
    <property type="entry name" value="Acid Proteases"/>
    <property type="match status" value="2"/>
</dbReference>
<evidence type="ECO:0000259" key="19">
    <source>
        <dbReference type="PROSITE" id="PS50878"/>
    </source>
</evidence>
<evidence type="ECO:0000256" key="12">
    <source>
        <dbReference type="ARBA" id="ARBA00022918"/>
    </source>
</evidence>
<feature type="compositionally biased region" description="Basic and acidic residues" evidence="16">
    <location>
        <begin position="2752"/>
        <end position="2762"/>
    </location>
</feature>
<dbReference type="Pfam" id="PF03732">
    <property type="entry name" value="Retrotrans_gag"/>
    <property type="match status" value="1"/>
</dbReference>
<evidence type="ECO:0000256" key="15">
    <source>
        <dbReference type="PROSITE-ProRule" id="PRU00047"/>
    </source>
</evidence>
<evidence type="ECO:0000256" key="6">
    <source>
        <dbReference type="ARBA" id="ARBA00022750"/>
    </source>
</evidence>
<evidence type="ECO:0000256" key="11">
    <source>
        <dbReference type="ARBA" id="ARBA00022908"/>
    </source>
</evidence>
<keyword evidence="15" id="KW-0863">Zinc-finger</keyword>
<keyword evidence="2" id="KW-0645">Protease</keyword>
<evidence type="ECO:0000256" key="16">
    <source>
        <dbReference type="SAM" id="MobiDB-lite"/>
    </source>
</evidence>
<dbReference type="PROSITE" id="PS00141">
    <property type="entry name" value="ASP_PROTEASE"/>
    <property type="match status" value="1"/>
</dbReference>
<accession>A0ABY6LD41</accession>
<dbReference type="InterPro" id="IPR001584">
    <property type="entry name" value="Integrase_cat-core"/>
</dbReference>
<feature type="domain" description="Integrase catalytic" evidence="20">
    <location>
        <begin position="1181"/>
        <end position="1340"/>
    </location>
</feature>
<feature type="non-terminal residue" evidence="21">
    <location>
        <position position="1"/>
    </location>
</feature>
<protein>
    <recommendedName>
        <fullName evidence="1">RNA-directed DNA polymerase</fullName>
        <ecNumber evidence="1">2.7.7.49</ecNumber>
    </recommendedName>
</protein>
<dbReference type="Proteomes" id="UP001235939">
    <property type="component" value="Chromosome 15"/>
</dbReference>
<dbReference type="InterPro" id="IPR043502">
    <property type="entry name" value="DNA/RNA_pol_sf"/>
</dbReference>
<evidence type="ECO:0000259" key="18">
    <source>
        <dbReference type="PROSITE" id="PS50175"/>
    </source>
</evidence>
<dbReference type="InterPro" id="IPR036875">
    <property type="entry name" value="Znf_CCHC_sf"/>
</dbReference>
<feature type="domain" description="Reverse transcriptase" evidence="19">
    <location>
        <begin position="650"/>
        <end position="829"/>
    </location>
</feature>
<feature type="domain" description="Reverse transcriptase" evidence="19">
    <location>
        <begin position="2044"/>
        <end position="2221"/>
    </location>
</feature>
<dbReference type="InterPro" id="IPR000477">
    <property type="entry name" value="RT_dom"/>
</dbReference>
<dbReference type="Pfam" id="PF00665">
    <property type="entry name" value="rve"/>
    <property type="match status" value="1"/>
</dbReference>
<dbReference type="Pfam" id="PF00078">
    <property type="entry name" value="RVT_1"/>
    <property type="match status" value="2"/>
</dbReference>
<evidence type="ECO:0000256" key="8">
    <source>
        <dbReference type="ARBA" id="ARBA00022801"/>
    </source>
</evidence>
<keyword evidence="9" id="KW-0460">Magnesium</keyword>
<keyword evidence="14" id="KW-0511">Multifunctional enzyme</keyword>
<dbReference type="Gene3D" id="3.30.420.10">
    <property type="entry name" value="Ribonuclease H-like superfamily/Ribonuclease H"/>
    <property type="match status" value="2"/>
</dbReference>
<dbReference type="SMART" id="SM00343">
    <property type="entry name" value="ZnF_C2HC"/>
    <property type="match status" value="3"/>
</dbReference>
<feature type="region of interest" description="Disordered" evidence="16">
    <location>
        <begin position="1490"/>
        <end position="1514"/>
    </location>
</feature>
<feature type="compositionally biased region" description="Basic residues" evidence="16">
    <location>
        <begin position="2822"/>
        <end position="2831"/>
    </location>
</feature>
<dbReference type="CDD" id="cd01647">
    <property type="entry name" value="RT_LTR"/>
    <property type="match status" value="2"/>
</dbReference>
<dbReference type="SUPFAM" id="SSF56672">
    <property type="entry name" value="DNA/RNA polymerases"/>
    <property type="match status" value="2"/>
</dbReference>
<evidence type="ECO:0000256" key="1">
    <source>
        <dbReference type="ARBA" id="ARBA00012493"/>
    </source>
</evidence>
<keyword evidence="4" id="KW-0548">Nucleotidyltransferase</keyword>
<feature type="compositionally biased region" description="Basic and acidic residues" evidence="16">
    <location>
        <begin position="1"/>
        <end position="23"/>
    </location>
</feature>
<reference evidence="21 22" key="1">
    <citation type="submission" date="2022-01" db="EMBL/GenBank/DDBJ databases">
        <title>A chromosomal length assembly of Cordylochernes scorpioides.</title>
        <authorList>
            <person name="Zeh D."/>
            <person name="Zeh J."/>
        </authorList>
    </citation>
    <scope>NUCLEOTIDE SEQUENCE [LARGE SCALE GENOMIC DNA]</scope>
    <source>
        <strain evidence="21">IN4F17</strain>
        <tissue evidence="21">Whole Body</tissue>
    </source>
</reference>
<dbReference type="Gene3D" id="3.30.70.270">
    <property type="match status" value="4"/>
</dbReference>
<dbReference type="Pfam" id="PF17917">
    <property type="entry name" value="RT_RNaseH"/>
    <property type="match status" value="1"/>
</dbReference>
<dbReference type="InterPro" id="IPR001995">
    <property type="entry name" value="Peptidase_A2_cat"/>
</dbReference>
<dbReference type="SUPFAM" id="SSF50630">
    <property type="entry name" value="Acid proteases"/>
    <property type="match status" value="2"/>
</dbReference>
<dbReference type="InterPro" id="IPR050951">
    <property type="entry name" value="Retrovirus_Pol_polyprotein"/>
</dbReference>
<feature type="region of interest" description="Disordered" evidence="16">
    <location>
        <begin position="1561"/>
        <end position="1589"/>
    </location>
</feature>
<feature type="domain" description="CCHC-type" evidence="17">
    <location>
        <begin position="313"/>
        <end position="327"/>
    </location>
</feature>
<sequence length="2831" mass="326753">MVETRSGKMQDTSEERLKTEESAKPQPSATIGRDASADPVVLNPNIDIPKYDGTEDPRPWIESLEEIGFLYHWAEYIISRYAAMNMIGSAKTWLDLHKISFTSWEHFKSRLIQDFGSDANKEELKMRLNRMQQWNEPAIRFAEDILVLCNKVDPQMEEENKINWVIGGLKKEYSFALYLNPPKNTNELLRLCKKMDLFENNYQERIEKSKVLYNGPRSPRSHHQEQWKNAPSFRRPDQNTSKPQAPALRYYQNTPKPQAPAPRYYQNKPLPQVSAPRRFYTPIPEPKPVYPRKTYNKSPDSNRNRTEDGRPICFKCNKPGHVARYCRVKFVRIVEEDPSVSQDKSQENLQIDERKDYTRPRLYADVWLCEALIDTGADLSVVDLRTALFAGREINSLTKMCSGPDGKKLDMVGSIILDLKIDDTELTHEFVVMDAHLRTLILGRDFLKKMNAKIDCKRETIKYNLMSNHDVSNYDLKKIKSTTDTVIPKLSIKLIRASIEAEDGEYVIEENNRMTQTNGLRLARSLLTVTDKKTHIWITNPYPRPLKIMKDQTLAYGSLPARVNFIENKEKQNENDEIQFQINKNLTFKEQERLKQILAKYTDLFSSRLGRTSLAKHQIHTEDAKPIKHKPYRVSAKERTIIKDQIDEMLEEGIIRQSSSPWSFPVILVKKRDGKYRFCVDYRKLNEVTVKDVYPIPRIDDVMDTLQGSKYFSAIDLKSGYWQVEIEERDKEKTAFTTAHGLYEFNVMPFGLCNAPATFERNMDNVLGNLRWQICLCYLDDVIIYSSDFPTHIKRLEAVLRCFSESNLKLNAKKCRFAFEELEILGHITNQEGIKPAEYNIKAVRDFPQPKKAKEVQSFLGMCSYYRKFIKDFSLIADPLTSLIRKNVQFIWTGKQEEAFQNLKKALMNPPILGHFDPNAATCIHTDASNIGLGATLIQNIGGEEKVISYLSRTLSKPEQNYSTTEKECLAVVWSISKLRPYLYGRHFKIVTDHHALCWLKNLKDPTGRLARWALKIQEYNFEIIHKSGKKHLDADGLSRGPLPENEWDEDYERLFSNQIIDEKDDFIENIKENLSGNKRSITQNFKEENGCLYKKNPNPEGREWLLVVPKKRRKEIMSEYHNHMLNGHLGVARTTYRLKNKYYWPSMLKDVSEFVKTCHLCQSRKGSNQLPSGLLQPIPPANYPFERIGIDFVGPLPSTKRRRKWIIVLTDYYTKYAETKAVPEATVKEVSTFLIEHIFLRHGAPRFLISDRGSQFTSNLMKEVMKMCKVKHCFTTSYHPQTNGLTERLNRTLINMISMYVNTDQKNWDEILPFITHAYNTTIQETTGYSPFFLLFGREPMSLLDDENIPTDSNMDDYDEYIENYLDKIARTKQVVINNTEKTQERMKRNYDKKHNERIYEPGHLVAVWTPVRKIGKCEKLLRKYFGPYRILKKLSNVNYLIEPKDNPGQDPLIVHVSRLKPYFERIDEVTHEDRPCGPLLVEERIEGGSMERPCGPPSVEESIKGGSMERPCGPPSVEKGIEGGSLERPCGPPSVEEGIKGGSMERPYGPPLVEEGIEGGSMERSYGPPSVEEGIEGGSMERSYGPPLVEEGIEGRKYEETMWSATLSAPEPFNFSNPGDWPKWIRRFERFRQASGLINNPENEQVNMLVYCMGDNADDILLSCKIASDQLENYGKVIECFESHFIPRRNIIYERARFNQRCQQEGEKVNEFITALHSLAEHCNFGMLHDELIRDRIVVGVRDRALSERMQLDTDLTLVKATLMAKQLESVKEQQSSLYQQDAIDQIKKMPNHIKETKRHEQKIRQFKSNQLGGSSHGCTRCGNSNNHDWKNCPAMNSYCSKCKKKGHYAKVCRSEAINEIKSEIAFLGSVEDNSKKWIVPIKVNNRQINFKIDTGADVNVLPLQYYYQSFQRIKLEKSDKILQGPNGIPLETVGMIHVKLQNKGQHLNSKIYIVDKLKQPLLSGETSEKLNIVRMIQQLSSNFLNPKREFPEIFNGLGHAKINYKISLQPDAKPYALCTPRRVPIPLMKQVKEQLEEMTRLGVIESVEEPTEWCAGMVAVSKPGGKIRICVDLTKLNQYIRRENYPLPATEHILGQLGNACYFSKLDANSGFWQFGLAKESQKLTTFITPFGRFFFKRIPFGITSAPEIFQRKMTQLLGKIEGLVCFMDDIVVYGSSLEEHNERVRQVLKKIQEEWMTLNPEKCQFGVKTVKFLGHTLSSEGLFIDEEKLDAITKMEAPRSTKELKSFLGMVNYLGKFIPNLADKLQPLNSLLSTKNEWVWDEPQKKSFNLLKQELVSRPNLALFDPSRTTIVSADASSFGLGGVLRQEQPDGSLKPIAYVSRTLSETEKRYSQIEKEGLAIVWTCDRLKDYVTGIKIHIETDHKSLIAIFTSKSLEDMTPRLQRLKMRMMRYSYQISHIAGKKQIVADMLSRKPMSKPHKDELEEELSAYIQSIEFPATEERLLEISRKQKEDSLCSQLAKYCMSGWPKNKREVDPALRGYWQFQEDLTYQNGLLLRGQRILIPKYPEISLLQNLTAQEVISRLKSIFARHGTPETVRSDNGPQFQKVLGSEFSKFSKEWSFKHITSSPKFPQSNGFIEAIIKNIKQSFKKEEDCYLTLQAYRTMPLESGYSPAELLMGRRLRTSVPAIESSLMPRYLDSEALQEREKRRVINQKRLYDKRHDVHSLPPLQQGDSVWIRDQRVEGTVLHKSEEPRSYWVQTPQGKVRRNRLHLTPLPKMGSTMDASEDGQRQEQRNEETPTSTSTWLSRRCKDDQEQETEEDCPTPTASSTRDGRMQRDNQDQDPEKSLPSMPAVHTRYGRAVKIPR</sequence>
<dbReference type="PANTHER" id="PTHR37984">
    <property type="entry name" value="PROTEIN CBG26694"/>
    <property type="match status" value="1"/>
</dbReference>
<dbReference type="PROSITE" id="PS50878">
    <property type="entry name" value="RT_POL"/>
    <property type="match status" value="2"/>
</dbReference>
<dbReference type="InterPro" id="IPR041373">
    <property type="entry name" value="RT_RNaseH"/>
</dbReference>
<dbReference type="Pfam" id="PF22938">
    <property type="entry name" value="Integrase_p58_C"/>
    <property type="match status" value="1"/>
</dbReference>
<dbReference type="PROSITE" id="PS50994">
    <property type="entry name" value="INTEGRASE"/>
    <property type="match status" value="2"/>
</dbReference>
<dbReference type="Gene3D" id="3.10.10.10">
    <property type="entry name" value="HIV Type 1 Reverse Transcriptase, subunit A, domain 1"/>
    <property type="match status" value="2"/>
</dbReference>
<evidence type="ECO:0000256" key="14">
    <source>
        <dbReference type="ARBA" id="ARBA00023268"/>
    </source>
</evidence>
<evidence type="ECO:0000259" key="20">
    <source>
        <dbReference type="PROSITE" id="PS50994"/>
    </source>
</evidence>
<keyword evidence="8" id="KW-0378">Hydrolase</keyword>
<dbReference type="InterPro" id="IPR001878">
    <property type="entry name" value="Znf_CCHC"/>
</dbReference>
<keyword evidence="5" id="KW-0540">Nuclease</keyword>
<dbReference type="InterPro" id="IPR036397">
    <property type="entry name" value="RNaseH_sf"/>
</dbReference>
<dbReference type="EC" id="2.7.7.49" evidence="1"/>
<keyword evidence="15" id="KW-0862">Zinc</keyword>